<feature type="compositionally biased region" description="Basic and acidic residues" evidence="1">
    <location>
        <begin position="43"/>
        <end position="61"/>
    </location>
</feature>
<name>A0A0C3BPZ1_PILCF</name>
<gene>
    <name evidence="2" type="ORF">PILCRDRAFT_10512</name>
</gene>
<dbReference type="Proteomes" id="UP000054166">
    <property type="component" value="Unassembled WGS sequence"/>
</dbReference>
<keyword evidence="3" id="KW-1185">Reference proteome</keyword>
<organism evidence="2 3">
    <name type="scientific">Piloderma croceum (strain F 1598)</name>
    <dbReference type="NCBI Taxonomy" id="765440"/>
    <lineage>
        <taxon>Eukaryota</taxon>
        <taxon>Fungi</taxon>
        <taxon>Dikarya</taxon>
        <taxon>Basidiomycota</taxon>
        <taxon>Agaricomycotina</taxon>
        <taxon>Agaricomycetes</taxon>
        <taxon>Agaricomycetidae</taxon>
        <taxon>Atheliales</taxon>
        <taxon>Atheliaceae</taxon>
        <taxon>Piloderma</taxon>
    </lineage>
</organism>
<feature type="compositionally biased region" description="Polar residues" evidence="1">
    <location>
        <begin position="162"/>
        <end position="177"/>
    </location>
</feature>
<evidence type="ECO:0000313" key="3">
    <source>
        <dbReference type="Proteomes" id="UP000054166"/>
    </source>
</evidence>
<feature type="region of interest" description="Disordered" evidence="1">
    <location>
        <begin position="1"/>
        <end position="129"/>
    </location>
</feature>
<sequence length="217" mass="24161">MNTFDSYLLPPSTLDSANEVDDSRFLFQRPQTPLPTEPTYTDLRGRYTEPHVARESPRSPKESQGVLKESPRTMGVHKDSLRTPQGPETEPWRLGFGFLTQTRSPPRVSRTRDPTTTTTSHSHTPPPYPYAPSCVAVSHGTPETEPRQLGFAVLAQIRSPPRVSQTRDPTTITTSHTQAHHPYAPSCTAISHGAPEAEPWRLGFTFLVQTRSPPRVS</sequence>
<dbReference type="EMBL" id="KN833010">
    <property type="protein sequence ID" value="KIM79392.1"/>
    <property type="molecule type" value="Genomic_DNA"/>
</dbReference>
<dbReference type="HOGENOM" id="CLU_1272722_0_0_1"/>
<evidence type="ECO:0000313" key="2">
    <source>
        <dbReference type="EMBL" id="KIM79392.1"/>
    </source>
</evidence>
<feature type="region of interest" description="Disordered" evidence="1">
    <location>
        <begin position="160"/>
        <end position="183"/>
    </location>
</feature>
<reference evidence="2 3" key="1">
    <citation type="submission" date="2014-04" db="EMBL/GenBank/DDBJ databases">
        <authorList>
            <consortium name="DOE Joint Genome Institute"/>
            <person name="Kuo A."/>
            <person name="Tarkka M."/>
            <person name="Buscot F."/>
            <person name="Kohler A."/>
            <person name="Nagy L.G."/>
            <person name="Floudas D."/>
            <person name="Copeland A."/>
            <person name="Barry K.W."/>
            <person name="Cichocki N."/>
            <person name="Veneault-Fourrey C."/>
            <person name="LaButti K."/>
            <person name="Lindquist E.A."/>
            <person name="Lipzen A."/>
            <person name="Lundell T."/>
            <person name="Morin E."/>
            <person name="Murat C."/>
            <person name="Sun H."/>
            <person name="Tunlid A."/>
            <person name="Henrissat B."/>
            <person name="Grigoriev I.V."/>
            <person name="Hibbett D.S."/>
            <person name="Martin F."/>
            <person name="Nordberg H.P."/>
            <person name="Cantor M.N."/>
            <person name="Hua S.X."/>
        </authorList>
    </citation>
    <scope>NUCLEOTIDE SEQUENCE [LARGE SCALE GENOMIC DNA]</scope>
    <source>
        <strain evidence="2 3">F 1598</strain>
    </source>
</reference>
<reference evidence="3" key="2">
    <citation type="submission" date="2015-01" db="EMBL/GenBank/DDBJ databases">
        <title>Evolutionary Origins and Diversification of the Mycorrhizal Mutualists.</title>
        <authorList>
            <consortium name="DOE Joint Genome Institute"/>
            <consortium name="Mycorrhizal Genomics Consortium"/>
            <person name="Kohler A."/>
            <person name="Kuo A."/>
            <person name="Nagy L.G."/>
            <person name="Floudas D."/>
            <person name="Copeland A."/>
            <person name="Barry K.W."/>
            <person name="Cichocki N."/>
            <person name="Veneault-Fourrey C."/>
            <person name="LaButti K."/>
            <person name="Lindquist E.A."/>
            <person name="Lipzen A."/>
            <person name="Lundell T."/>
            <person name="Morin E."/>
            <person name="Murat C."/>
            <person name="Riley R."/>
            <person name="Ohm R."/>
            <person name="Sun H."/>
            <person name="Tunlid A."/>
            <person name="Henrissat B."/>
            <person name="Grigoriev I.V."/>
            <person name="Hibbett D.S."/>
            <person name="Martin F."/>
        </authorList>
    </citation>
    <scope>NUCLEOTIDE SEQUENCE [LARGE SCALE GENOMIC DNA]</scope>
    <source>
        <strain evidence="3">F 1598</strain>
    </source>
</reference>
<accession>A0A0C3BPZ1</accession>
<dbReference type="InParanoid" id="A0A0C3BPZ1"/>
<feature type="compositionally biased region" description="Low complexity" evidence="1">
    <location>
        <begin position="102"/>
        <end position="123"/>
    </location>
</feature>
<protein>
    <submittedName>
        <fullName evidence="2">Uncharacterized protein</fullName>
    </submittedName>
</protein>
<evidence type="ECO:0000256" key="1">
    <source>
        <dbReference type="SAM" id="MobiDB-lite"/>
    </source>
</evidence>
<proteinExistence type="predicted"/>
<dbReference type="AlphaFoldDB" id="A0A0C3BPZ1"/>